<accession>A0ACA9N7A7</accession>
<gene>
    <name evidence="1" type="ORF">SCALOS_LOCUS8056</name>
</gene>
<comment type="caution">
    <text evidence="1">The sequence shown here is derived from an EMBL/GenBank/DDBJ whole genome shotgun (WGS) entry which is preliminary data.</text>
</comment>
<proteinExistence type="predicted"/>
<organism evidence="1 2">
    <name type="scientific">Scutellospora calospora</name>
    <dbReference type="NCBI Taxonomy" id="85575"/>
    <lineage>
        <taxon>Eukaryota</taxon>
        <taxon>Fungi</taxon>
        <taxon>Fungi incertae sedis</taxon>
        <taxon>Mucoromycota</taxon>
        <taxon>Glomeromycotina</taxon>
        <taxon>Glomeromycetes</taxon>
        <taxon>Diversisporales</taxon>
        <taxon>Gigasporaceae</taxon>
        <taxon>Scutellospora</taxon>
    </lineage>
</organism>
<evidence type="ECO:0000313" key="1">
    <source>
        <dbReference type="EMBL" id="CAG8633528.1"/>
    </source>
</evidence>
<sequence length="317" mass="36952">MTSTINVNENIEVENTCSNSDKNSISEKKKPVLLNLLNYESEITKIINNVKCSKKTKKGIREITGEYRFDKNIGESTTWEINKNNQLSVYKTDQEGNNVPINFDWFVKEDDCLGTYLLPNDYLIVITKNYLMILAETVQNKIQIIYYIKTKNIIEQQRCITKKIPTNLWDIWYFKSVLDIIDQESDINTARYLREMLTLYLDDIDTFAHWSPKRLSLFSAITSSISELQELYPYYVTKFFVCTSIISLVDVEIKYTPYSHLHGFTDEKHISKSKAKFKLKEFICYIYKCFSIDSFLDAFIGLVIGLIIGLIIAILAW</sequence>
<dbReference type="Proteomes" id="UP000789860">
    <property type="component" value="Unassembled WGS sequence"/>
</dbReference>
<dbReference type="EMBL" id="CAJVPM010020160">
    <property type="protein sequence ID" value="CAG8633528.1"/>
    <property type="molecule type" value="Genomic_DNA"/>
</dbReference>
<feature type="non-terminal residue" evidence="1">
    <location>
        <position position="317"/>
    </location>
</feature>
<keyword evidence="2" id="KW-1185">Reference proteome</keyword>
<name>A0ACA9N7A7_9GLOM</name>
<reference evidence="1" key="1">
    <citation type="submission" date="2021-06" db="EMBL/GenBank/DDBJ databases">
        <authorList>
            <person name="Kallberg Y."/>
            <person name="Tangrot J."/>
            <person name="Rosling A."/>
        </authorList>
    </citation>
    <scope>NUCLEOTIDE SEQUENCE</scope>
    <source>
        <strain evidence="1">AU212A</strain>
    </source>
</reference>
<protein>
    <submittedName>
        <fullName evidence="1">4759_t:CDS:1</fullName>
    </submittedName>
</protein>
<evidence type="ECO:0000313" key="2">
    <source>
        <dbReference type="Proteomes" id="UP000789860"/>
    </source>
</evidence>